<keyword evidence="2" id="KW-0328">Glycosyltransferase</keyword>
<keyword evidence="3 5" id="KW-0808">Transferase</keyword>
<evidence type="ECO:0000256" key="2">
    <source>
        <dbReference type="ARBA" id="ARBA00022676"/>
    </source>
</evidence>
<evidence type="ECO:0000256" key="1">
    <source>
        <dbReference type="ARBA" id="ARBA00006739"/>
    </source>
</evidence>
<dbReference type="Pfam" id="PF00535">
    <property type="entry name" value="Glycos_transf_2"/>
    <property type="match status" value="1"/>
</dbReference>
<dbReference type="RefSeq" id="WP_092458987.1">
    <property type="nucleotide sequence ID" value="NZ_FPCJ01000001.1"/>
</dbReference>
<dbReference type="InterPro" id="IPR029044">
    <property type="entry name" value="Nucleotide-diphossugar_trans"/>
</dbReference>
<gene>
    <name evidence="5" type="ORF">SAMN05660895_1236</name>
</gene>
<reference evidence="6" key="1">
    <citation type="submission" date="2016-10" db="EMBL/GenBank/DDBJ databases">
        <authorList>
            <person name="Varghese N."/>
            <person name="Submissions S."/>
        </authorList>
    </citation>
    <scope>NUCLEOTIDE SEQUENCE [LARGE SCALE GENOMIC DNA]</scope>
    <source>
        <strain evidence="6">DSM 14807</strain>
    </source>
</reference>
<dbReference type="InterPro" id="IPR001173">
    <property type="entry name" value="Glyco_trans_2-like"/>
</dbReference>
<dbReference type="EMBL" id="FPCJ01000001">
    <property type="protein sequence ID" value="SFV32040.1"/>
    <property type="molecule type" value="Genomic_DNA"/>
</dbReference>
<evidence type="ECO:0000313" key="5">
    <source>
        <dbReference type="EMBL" id="SFV32040.1"/>
    </source>
</evidence>
<dbReference type="PANTHER" id="PTHR43685:SF5">
    <property type="entry name" value="GLYCOSYLTRANSFERASE EPSE-RELATED"/>
    <property type="match status" value="1"/>
</dbReference>
<dbReference type="PANTHER" id="PTHR43685">
    <property type="entry name" value="GLYCOSYLTRANSFERASE"/>
    <property type="match status" value="1"/>
</dbReference>
<dbReference type="InterPro" id="IPR050834">
    <property type="entry name" value="Glycosyltransf_2"/>
</dbReference>
<dbReference type="Gene3D" id="3.90.550.10">
    <property type="entry name" value="Spore Coat Polysaccharide Biosynthesis Protein SpsA, Chain A"/>
    <property type="match status" value="1"/>
</dbReference>
<evidence type="ECO:0000259" key="4">
    <source>
        <dbReference type="Pfam" id="PF00535"/>
    </source>
</evidence>
<organism evidence="5 6">
    <name type="scientific">Thermoflavifilum thermophilum</name>
    <dbReference type="NCBI Taxonomy" id="1393122"/>
    <lineage>
        <taxon>Bacteria</taxon>
        <taxon>Pseudomonadati</taxon>
        <taxon>Bacteroidota</taxon>
        <taxon>Chitinophagia</taxon>
        <taxon>Chitinophagales</taxon>
        <taxon>Chitinophagaceae</taxon>
        <taxon>Thermoflavifilum</taxon>
    </lineage>
</organism>
<feature type="domain" description="Glycosyltransferase 2-like" evidence="4">
    <location>
        <begin position="4"/>
        <end position="136"/>
    </location>
</feature>
<dbReference type="STRING" id="1393122.SAMN05660895_1236"/>
<protein>
    <submittedName>
        <fullName evidence="5">Glycosyltransferase involved in cell wall bisynthesis</fullName>
    </submittedName>
</protein>
<dbReference type="Proteomes" id="UP000199537">
    <property type="component" value="Unassembled WGS sequence"/>
</dbReference>
<dbReference type="AlphaFoldDB" id="A0A1I7NBJ8"/>
<evidence type="ECO:0000313" key="6">
    <source>
        <dbReference type="Proteomes" id="UP000199537"/>
    </source>
</evidence>
<proteinExistence type="inferred from homology"/>
<dbReference type="SUPFAM" id="SSF53448">
    <property type="entry name" value="Nucleotide-diphospho-sugar transferases"/>
    <property type="match status" value="1"/>
</dbReference>
<dbReference type="GO" id="GO:0016757">
    <property type="term" value="F:glycosyltransferase activity"/>
    <property type="evidence" value="ECO:0007669"/>
    <property type="project" value="UniProtKB-KW"/>
</dbReference>
<accession>A0A1I7NBJ8</accession>
<sequence>MPVTVLMPVYNGETYVEAAIRSVLGQSYRDFELLIINDGSTDQTLPICEMYATQDKRIRIVDCAERGGITRRLNEGISLAKFEWIARMDADDICHPWRLAKQIAYLEAHPRCAMVTSRVHLMDEQGRYLGTEGIPAAYLYYTLHFECCIFHPAIMFHRQSIEAIGGYQLPFAEDYDLFARILKRYLIGGIDEPLLSYRIHGKSLHRYLHREEYAESLKEVRKKLWLSVYPELPPEAYQQAFQYDYQSLTGVQDMLQCLHWLDVFSQSLLHLDNPNRVVPDILYIWKYKRNWMIQQMAARLSFRQRARFLRSALSGPAFWKQMVWQSIKHHGI</sequence>
<evidence type="ECO:0000256" key="3">
    <source>
        <dbReference type="ARBA" id="ARBA00022679"/>
    </source>
</evidence>
<name>A0A1I7NBJ8_9BACT</name>
<keyword evidence="6" id="KW-1185">Reference proteome</keyword>
<comment type="similarity">
    <text evidence="1">Belongs to the glycosyltransferase 2 family.</text>
</comment>
<dbReference type="OrthoDB" id="9815829at2"/>